<dbReference type="Proteomes" id="UP001215598">
    <property type="component" value="Unassembled WGS sequence"/>
</dbReference>
<feature type="compositionally biased region" description="Basic and acidic residues" evidence="1">
    <location>
        <begin position="1"/>
        <end position="21"/>
    </location>
</feature>
<sequence>MSLKERIAAIQQREDRDRERATSPTPPNGGPSSGTTTTTNNANGGVNGVTLPASASAGALRAKIASFESKGGVPVPRGS</sequence>
<feature type="region of interest" description="Disordered" evidence="1">
    <location>
        <begin position="1"/>
        <end position="51"/>
    </location>
</feature>
<accession>A0AAD7JH92</accession>
<proteinExistence type="predicted"/>
<name>A0AAD7JH92_9AGAR</name>
<gene>
    <name evidence="2" type="ORF">B0H16DRAFT_1525787</name>
</gene>
<keyword evidence="3" id="KW-1185">Reference proteome</keyword>
<evidence type="ECO:0000313" key="2">
    <source>
        <dbReference type="EMBL" id="KAJ7764795.1"/>
    </source>
</evidence>
<dbReference type="EMBL" id="JARKIB010000027">
    <property type="protein sequence ID" value="KAJ7764795.1"/>
    <property type="molecule type" value="Genomic_DNA"/>
</dbReference>
<organism evidence="2 3">
    <name type="scientific">Mycena metata</name>
    <dbReference type="NCBI Taxonomy" id="1033252"/>
    <lineage>
        <taxon>Eukaryota</taxon>
        <taxon>Fungi</taxon>
        <taxon>Dikarya</taxon>
        <taxon>Basidiomycota</taxon>
        <taxon>Agaricomycotina</taxon>
        <taxon>Agaricomycetes</taxon>
        <taxon>Agaricomycetidae</taxon>
        <taxon>Agaricales</taxon>
        <taxon>Marasmiineae</taxon>
        <taxon>Mycenaceae</taxon>
        <taxon>Mycena</taxon>
    </lineage>
</organism>
<evidence type="ECO:0000256" key="1">
    <source>
        <dbReference type="SAM" id="MobiDB-lite"/>
    </source>
</evidence>
<evidence type="ECO:0000313" key="3">
    <source>
        <dbReference type="Proteomes" id="UP001215598"/>
    </source>
</evidence>
<dbReference type="AlphaFoldDB" id="A0AAD7JH92"/>
<reference evidence="2" key="1">
    <citation type="submission" date="2023-03" db="EMBL/GenBank/DDBJ databases">
        <title>Massive genome expansion in bonnet fungi (Mycena s.s.) driven by repeated elements and novel gene families across ecological guilds.</title>
        <authorList>
            <consortium name="Lawrence Berkeley National Laboratory"/>
            <person name="Harder C.B."/>
            <person name="Miyauchi S."/>
            <person name="Viragh M."/>
            <person name="Kuo A."/>
            <person name="Thoen E."/>
            <person name="Andreopoulos B."/>
            <person name="Lu D."/>
            <person name="Skrede I."/>
            <person name="Drula E."/>
            <person name="Henrissat B."/>
            <person name="Morin E."/>
            <person name="Kohler A."/>
            <person name="Barry K."/>
            <person name="LaButti K."/>
            <person name="Morin E."/>
            <person name="Salamov A."/>
            <person name="Lipzen A."/>
            <person name="Mereny Z."/>
            <person name="Hegedus B."/>
            <person name="Baldrian P."/>
            <person name="Stursova M."/>
            <person name="Weitz H."/>
            <person name="Taylor A."/>
            <person name="Grigoriev I.V."/>
            <person name="Nagy L.G."/>
            <person name="Martin F."/>
            <person name="Kauserud H."/>
        </authorList>
    </citation>
    <scope>NUCLEOTIDE SEQUENCE</scope>
    <source>
        <strain evidence="2">CBHHK182m</strain>
    </source>
</reference>
<comment type="caution">
    <text evidence="2">The sequence shown here is derived from an EMBL/GenBank/DDBJ whole genome shotgun (WGS) entry which is preliminary data.</text>
</comment>
<feature type="compositionally biased region" description="Low complexity" evidence="1">
    <location>
        <begin position="33"/>
        <end position="50"/>
    </location>
</feature>
<protein>
    <submittedName>
        <fullName evidence="2">Uncharacterized protein</fullName>
    </submittedName>
</protein>